<reference evidence="6 7" key="1">
    <citation type="journal article" date="2014" name="Nat. Commun.">
        <title>Klebsormidium flaccidum genome reveals primary factors for plant terrestrial adaptation.</title>
        <authorList>
            <person name="Hori K."/>
            <person name="Maruyama F."/>
            <person name="Fujisawa T."/>
            <person name="Togashi T."/>
            <person name="Yamamoto N."/>
            <person name="Seo M."/>
            <person name="Sato S."/>
            <person name="Yamada T."/>
            <person name="Mori H."/>
            <person name="Tajima N."/>
            <person name="Moriyama T."/>
            <person name="Ikeuchi M."/>
            <person name="Watanabe M."/>
            <person name="Wada H."/>
            <person name="Kobayashi K."/>
            <person name="Saito M."/>
            <person name="Masuda T."/>
            <person name="Sasaki-Sekimoto Y."/>
            <person name="Mashiguchi K."/>
            <person name="Awai K."/>
            <person name="Shimojima M."/>
            <person name="Masuda S."/>
            <person name="Iwai M."/>
            <person name="Nobusawa T."/>
            <person name="Narise T."/>
            <person name="Kondo S."/>
            <person name="Saito H."/>
            <person name="Sato R."/>
            <person name="Murakawa M."/>
            <person name="Ihara Y."/>
            <person name="Oshima-Yamada Y."/>
            <person name="Ohtaka K."/>
            <person name="Satoh M."/>
            <person name="Sonobe K."/>
            <person name="Ishii M."/>
            <person name="Ohtani R."/>
            <person name="Kanamori-Sato M."/>
            <person name="Honoki R."/>
            <person name="Miyazaki D."/>
            <person name="Mochizuki H."/>
            <person name="Umetsu J."/>
            <person name="Higashi K."/>
            <person name="Shibata D."/>
            <person name="Kamiya Y."/>
            <person name="Sato N."/>
            <person name="Nakamura Y."/>
            <person name="Tabata S."/>
            <person name="Ida S."/>
            <person name="Kurokawa K."/>
            <person name="Ohta H."/>
        </authorList>
    </citation>
    <scope>NUCLEOTIDE SEQUENCE [LARGE SCALE GENOMIC DNA]</scope>
    <source>
        <strain evidence="6 7">NIES-2285</strain>
    </source>
</reference>
<dbReference type="GO" id="GO:0004484">
    <property type="term" value="F:mRNA guanylyltransferase activity"/>
    <property type="evidence" value="ECO:0007669"/>
    <property type="project" value="UniProtKB-EC"/>
</dbReference>
<dbReference type="AlphaFoldDB" id="A0A1Y1IV85"/>
<dbReference type="Gene3D" id="2.40.50.140">
    <property type="entry name" value="Nucleic acid-binding proteins"/>
    <property type="match status" value="1"/>
</dbReference>
<dbReference type="Gene3D" id="3.40.50.300">
    <property type="entry name" value="P-loop containing nucleotide triphosphate hydrolases"/>
    <property type="match status" value="1"/>
</dbReference>
<dbReference type="EC" id="2.7.7.50" evidence="1"/>
<name>A0A1Y1IV85_KLENI</name>
<dbReference type="PANTHER" id="PTHR23389">
    <property type="entry name" value="CHROMOSOME TRANSMISSION FIDELITY FACTOR 18"/>
    <property type="match status" value="1"/>
</dbReference>
<dbReference type="GO" id="GO:0005524">
    <property type="term" value="F:ATP binding"/>
    <property type="evidence" value="ECO:0007669"/>
    <property type="project" value="InterPro"/>
</dbReference>
<dbReference type="EMBL" id="DF238076">
    <property type="protein sequence ID" value="GAQ92766.1"/>
    <property type="molecule type" value="Genomic_DNA"/>
</dbReference>
<dbReference type="Gene3D" id="3.30.470.30">
    <property type="entry name" value="DNA ligase/mRNA capping enzyme"/>
    <property type="match status" value="1"/>
</dbReference>
<evidence type="ECO:0000256" key="3">
    <source>
        <dbReference type="ARBA" id="ARBA00022705"/>
    </source>
</evidence>
<dbReference type="Pfam" id="PF00004">
    <property type="entry name" value="AAA"/>
    <property type="match status" value="1"/>
</dbReference>
<evidence type="ECO:0000256" key="4">
    <source>
        <dbReference type="ARBA" id="ARBA00023042"/>
    </source>
</evidence>
<evidence type="ECO:0000256" key="2">
    <source>
        <dbReference type="ARBA" id="ARBA00022664"/>
    </source>
</evidence>
<dbReference type="Pfam" id="PF03919">
    <property type="entry name" value="mRNA_cap_C"/>
    <property type="match status" value="1"/>
</dbReference>
<dbReference type="GO" id="GO:0006370">
    <property type="term" value="P:7-methylguanosine mRNA capping"/>
    <property type="evidence" value="ECO:0007669"/>
    <property type="project" value="UniProtKB-KW"/>
</dbReference>
<dbReference type="PANTHER" id="PTHR23389:SF6">
    <property type="entry name" value="REPLICATION FACTOR C SUBUNIT 1"/>
    <property type="match status" value="1"/>
</dbReference>
<evidence type="ECO:0000313" key="6">
    <source>
        <dbReference type="EMBL" id="GAQ92766.1"/>
    </source>
</evidence>
<dbReference type="GO" id="GO:0003677">
    <property type="term" value="F:DNA binding"/>
    <property type="evidence" value="ECO:0000318"/>
    <property type="project" value="GO_Central"/>
</dbReference>
<evidence type="ECO:0000256" key="1">
    <source>
        <dbReference type="ARBA" id="ARBA00012475"/>
    </source>
</evidence>
<dbReference type="SMART" id="SM00382">
    <property type="entry name" value="AAA"/>
    <property type="match status" value="1"/>
</dbReference>
<dbReference type="InterPro" id="IPR012340">
    <property type="entry name" value="NA-bd_OB-fold"/>
</dbReference>
<dbReference type="InterPro" id="IPR013846">
    <property type="entry name" value="mRNA_cap_enzyme_C"/>
</dbReference>
<dbReference type="SUPFAM" id="SSF56091">
    <property type="entry name" value="DNA ligase/mRNA capping enzyme, catalytic domain"/>
    <property type="match status" value="1"/>
</dbReference>
<protein>
    <recommendedName>
        <fullName evidence="1">mRNA guanylyltransferase</fullName>
        <ecNumber evidence="1">2.7.7.50</ecNumber>
    </recommendedName>
</protein>
<organism evidence="6 7">
    <name type="scientific">Klebsormidium nitens</name>
    <name type="common">Green alga</name>
    <name type="synonym">Ulothrix nitens</name>
    <dbReference type="NCBI Taxonomy" id="105231"/>
    <lineage>
        <taxon>Eukaryota</taxon>
        <taxon>Viridiplantae</taxon>
        <taxon>Streptophyta</taxon>
        <taxon>Klebsormidiophyceae</taxon>
        <taxon>Klebsormidiales</taxon>
        <taxon>Klebsormidiaceae</taxon>
        <taxon>Klebsormidium</taxon>
    </lineage>
</organism>
<dbReference type="SUPFAM" id="SSF50249">
    <property type="entry name" value="Nucleic acid-binding proteins"/>
    <property type="match status" value="1"/>
</dbReference>
<dbReference type="GO" id="GO:0016887">
    <property type="term" value="F:ATP hydrolysis activity"/>
    <property type="evidence" value="ECO:0007669"/>
    <property type="project" value="InterPro"/>
</dbReference>
<keyword evidence="7" id="KW-1185">Reference proteome</keyword>
<sequence>MSDRLWTEKYSRYQVGNDAQVEHLENWLRDFMDRKPGTKRAALLTGPPGTGKTTTAYRVLEAAGCCVVEHNSSNVRTKLRFEAGLMETVNSGSIMGICNAILIKDVDFLNPSLGGLEVLMRLINPVRGLNRSIKAQDRAAAQLVWKIPIICTINGVPRGRLIDMESDSESIRFDRLTAVDLSKLGLHIMAMEGVIPDEQVVRHAVEVAGGDARSFLNILQSGLGGATDKEVSLMDSARLILGDSPASVTSIVERTEHDALSMISIYFENYLSSGGPEDLATASDQLSQSDVVESRAFRNHDFFLLKFAGTIGCSSAARQRPRGGSLMIDMQQRLSRRNSPAFRGKVTDDLFFSNLRSKCSYIAIKGRQLATLRSKMLRSEAGAEIVEFVATTLTKLLRNENALAVARFLRNSGLTAEMAEDCLRISSFKVVRARDRSLLKTCAGTKGEELELCIADAPPQTLLDGELVSSKTDPADKQFLVFDALHTCKGSLIDRNLGDRLDAAQRDFFDKGRVAVMSVHGRDIMIPILLKIHVPVSKGLDFVSTGIPQLPYRTDGLIFTPTDRPLTFGTSRNIFKHKQLTRNTVDFAITGADGVYYLGVNDRGSLKNVGKFRLDANSALLQMIIDGRIQRGFPPIYECSFVPETSSWKPVKLRRDKDRPNSMMVYDATLKNISENIEIHELFA</sequence>
<dbReference type="STRING" id="105231.A0A1Y1IV85"/>
<gene>
    <name evidence="6" type="ORF">KFL_011270030</name>
</gene>
<feature type="domain" description="AAA+ ATPase" evidence="5">
    <location>
        <begin position="38"/>
        <end position="183"/>
    </location>
</feature>
<dbReference type="OrthoDB" id="200924at2759"/>
<dbReference type="Pfam" id="PF01331">
    <property type="entry name" value="mRNA_cap_enzyme"/>
    <property type="match status" value="1"/>
</dbReference>
<dbReference type="GO" id="GO:0005634">
    <property type="term" value="C:nucleus"/>
    <property type="evidence" value="ECO:0000318"/>
    <property type="project" value="GO_Central"/>
</dbReference>
<dbReference type="InterPro" id="IPR027417">
    <property type="entry name" value="P-loop_NTPase"/>
</dbReference>
<dbReference type="InterPro" id="IPR001339">
    <property type="entry name" value="mRNA_cap_enzyme_adenylation"/>
</dbReference>
<evidence type="ECO:0000313" key="7">
    <source>
        <dbReference type="Proteomes" id="UP000054558"/>
    </source>
</evidence>
<accession>A0A1Y1IV85</accession>
<keyword evidence="3" id="KW-0235">DNA replication</keyword>
<proteinExistence type="predicted"/>
<dbReference type="SUPFAM" id="SSF52540">
    <property type="entry name" value="P-loop containing nucleoside triphosphate hydrolases"/>
    <property type="match status" value="1"/>
</dbReference>
<dbReference type="InterPro" id="IPR003593">
    <property type="entry name" value="AAA+_ATPase"/>
</dbReference>
<keyword evidence="2" id="KW-0507">mRNA processing</keyword>
<keyword evidence="4" id="KW-0506">mRNA capping</keyword>
<evidence type="ECO:0000259" key="5">
    <source>
        <dbReference type="SMART" id="SM00382"/>
    </source>
</evidence>
<dbReference type="InterPro" id="IPR003959">
    <property type="entry name" value="ATPase_AAA_core"/>
</dbReference>
<dbReference type="GO" id="GO:0006260">
    <property type="term" value="P:DNA replication"/>
    <property type="evidence" value="ECO:0007669"/>
    <property type="project" value="UniProtKB-KW"/>
</dbReference>
<dbReference type="Proteomes" id="UP000054558">
    <property type="component" value="Unassembled WGS sequence"/>
</dbReference>